<evidence type="ECO:0000313" key="3">
    <source>
        <dbReference type="Proteomes" id="UP000825729"/>
    </source>
</evidence>
<name>A0AAV7E495_ARIFI</name>
<dbReference type="Proteomes" id="UP000825729">
    <property type="component" value="Unassembled WGS sequence"/>
</dbReference>
<accession>A0AAV7E495</accession>
<dbReference type="AlphaFoldDB" id="A0AAV7E495"/>
<evidence type="ECO:0000313" key="2">
    <source>
        <dbReference type="EMBL" id="KAG9442218.1"/>
    </source>
</evidence>
<reference evidence="2 3" key="1">
    <citation type="submission" date="2021-07" db="EMBL/GenBank/DDBJ databases">
        <title>The Aristolochia fimbriata genome: insights into angiosperm evolution, floral development and chemical biosynthesis.</title>
        <authorList>
            <person name="Jiao Y."/>
        </authorList>
    </citation>
    <scope>NUCLEOTIDE SEQUENCE [LARGE SCALE GENOMIC DNA]</scope>
    <source>
        <strain evidence="2">IBCAS-2021</strain>
        <tissue evidence="2">Leaf</tissue>
    </source>
</reference>
<sequence length="171" mass="19922">MMYYVLGWNPTHGPHFNIDELYVQRESIEDLNDIFNGEDAWPDPVIDKIEEEKEVEIPLPNMGVRPLEKNDEPYPNSWIREMDMDAGYMNTMVRGVDGDNVPPPVSAGVGQKFMSKDALQMYLKDYYIRRHVQFKMLKSRPAVYYVHCTGDQCPWHVCASFSKKCRVGKIR</sequence>
<dbReference type="EMBL" id="JAINDJ010000007">
    <property type="protein sequence ID" value="KAG9442218.1"/>
    <property type="molecule type" value="Genomic_DNA"/>
</dbReference>
<evidence type="ECO:0000259" key="1">
    <source>
        <dbReference type="Pfam" id="PF03108"/>
    </source>
</evidence>
<dbReference type="Pfam" id="PF03108">
    <property type="entry name" value="DBD_Tnp_Mut"/>
    <property type="match status" value="1"/>
</dbReference>
<gene>
    <name evidence="2" type="ORF">H6P81_018072</name>
</gene>
<dbReference type="InterPro" id="IPR004332">
    <property type="entry name" value="Transposase_MuDR"/>
</dbReference>
<comment type="caution">
    <text evidence="2">The sequence shown here is derived from an EMBL/GenBank/DDBJ whole genome shotgun (WGS) entry which is preliminary data.</text>
</comment>
<protein>
    <recommendedName>
        <fullName evidence="1">Transposase MuDR plant domain-containing protein</fullName>
    </recommendedName>
</protein>
<feature type="domain" description="Transposase MuDR plant" evidence="1">
    <location>
        <begin position="106"/>
        <end position="163"/>
    </location>
</feature>
<keyword evidence="3" id="KW-1185">Reference proteome</keyword>
<organism evidence="2 3">
    <name type="scientific">Aristolochia fimbriata</name>
    <name type="common">White veined hardy Dutchman's pipe vine</name>
    <dbReference type="NCBI Taxonomy" id="158543"/>
    <lineage>
        <taxon>Eukaryota</taxon>
        <taxon>Viridiplantae</taxon>
        <taxon>Streptophyta</taxon>
        <taxon>Embryophyta</taxon>
        <taxon>Tracheophyta</taxon>
        <taxon>Spermatophyta</taxon>
        <taxon>Magnoliopsida</taxon>
        <taxon>Magnoliidae</taxon>
        <taxon>Piperales</taxon>
        <taxon>Aristolochiaceae</taxon>
        <taxon>Aristolochia</taxon>
    </lineage>
</organism>
<proteinExistence type="predicted"/>